<keyword evidence="1" id="KW-0732">Signal</keyword>
<dbReference type="PANTHER" id="PTHR21666:SF289">
    <property type="entry name" value="L-ALA--D-GLU ENDOPEPTIDASE"/>
    <property type="match status" value="1"/>
</dbReference>
<dbReference type="CDD" id="cd12797">
    <property type="entry name" value="M23_peptidase"/>
    <property type="match status" value="1"/>
</dbReference>
<evidence type="ECO:0000313" key="3">
    <source>
        <dbReference type="EMBL" id="MCL9819564.1"/>
    </source>
</evidence>
<gene>
    <name evidence="3" type="ORF">NCR95_05205</name>
</gene>
<dbReference type="Gene3D" id="2.70.70.10">
    <property type="entry name" value="Glucose Permease (Domain IIA)"/>
    <property type="match status" value="1"/>
</dbReference>
<proteinExistence type="predicted"/>
<name>A0ABT0TUP3_9HELI</name>
<dbReference type="InterPro" id="IPR011055">
    <property type="entry name" value="Dup_hybrid_motif"/>
</dbReference>
<comment type="caution">
    <text evidence="3">The sequence shown here is derived from an EMBL/GenBank/DDBJ whole genome shotgun (WGS) entry which is preliminary data.</text>
</comment>
<keyword evidence="4" id="KW-1185">Reference proteome</keyword>
<dbReference type="RefSeq" id="WP_250604310.1">
    <property type="nucleotide sequence ID" value="NZ_JAMOKX010000004.1"/>
</dbReference>
<sequence length="267" mass="30076">MKKIIILLLCVFVGFAKELTIENGKTLILESKSSNPKSIILDKKEYLWIPHPQKPDTKILFLSIPYYTKAQSIRLENSQTLQIIKGQYKIEKISVDPSKAKPNKANQQRISKEREEASKIYQTYTKGYYWKKPFIYPMKSKITSEFGNARVFNQEVKSYHSGTDFRAAIGTPIYASNSGKVVIAKDRFLAGKSVVIDHGEGIFSMYYHCSEIKVKEGTRVKQGELIALSGNTGRVSGPHLHFGILVRGAQIDPIDFIAKINASLKGN</sequence>
<protein>
    <submittedName>
        <fullName evidence="3">M23 family metallopeptidase</fullName>
    </submittedName>
</protein>
<dbReference type="InterPro" id="IPR016047">
    <property type="entry name" value="M23ase_b-sheet_dom"/>
</dbReference>
<evidence type="ECO:0000259" key="2">
    <source>
        <dbReference type="Pfam" id="PF01551"/>
    </source>
</evidence>
<dbReference type="Proteomes" id="UP001057522">
    <property type="component" value="Unassembled WGS sequence"/>
</dbReference>
<accession>A0ABT0TUP3</accession>
<evidence type="ECO:0000313" key="4">
    <source>
        <dbReference type="Proteomes" id="UP001057522"/>
    </source>
</evidence>
<reference evidence="3" key="1">
    <citation type="submission" date="2022-06" db="EMBL/GenBank/DDBJ databases">
        <title>Helicobacter colisuis sp. nov.</title>
        <authorList>
            <person name="Papic B."/>
            <person name="Gruntar I."/>
        </authorList>
    </citation>
    <scope>NUCLEOTIDE SEQUENCE</scope>
    <source>
        <strain evidence="3">11154-15</strain>
    </source>
</reference>
<feature type="domain" description="M23ase beta-sheet core" evidence="2">
    <location>
        <begin position="159"/>
        <end position="253"/>
    </location>
</feature>
<dbReference type="PANTHER" id="PTHR21666">
    <property type="entry name" value="PEPTIDASE-RELATED"/>
    <property type="match status" value="1"/>
</dbReference>
<dbReference type="InterPro" id="IPR050570">
    <property type="entry name" value="Cell_wall_metabolism_enzyme"/>
</dbReference>
<organism evidence="3 4">
    <name type="scientific">Helicobacter colisuis</name>
    <dbReference type="NCBI Taxonomy" id="2949739"/>
    <lineage>
        <taxon>Bacteria</taxon>
        <taxon>Pseudomonadati</taxon>
        <taxon>Campylobacterota</taxon>
        <taxon>Epsilonproteobacteria</taxon>
        <taxon>Campylobacterales</taxon>
        <taxon>Helicobacteraceae</taxon>
        <taxon>Helicobacter</taxon>
    </lineage>
</organism>
<evidence type="ECO:0000256" key="1">
    <source>
        <dbReference type="ARBA" id="ARBA00022729"/>
    </source>
</evidence>
<dbReference type="Pfam" id="PF01551">
    <property type="entry name" value="Peptidase_M23"/>
    <property type="match status" value="1"/>
</dbReference>
<dbReference type="SUPFAM" id="SSF51261">
    <property type="entry name" value="Duplicated hybrid motif"/>
    <property type="match status" value="1"/>
</dbReference>
<dbReference type="EMBL" id="JAMOKX010000004">
    <property type="protein sequence ID" value="MCL9819564.1"/>
    <property type="molecule type" value="Genomic_DNA"/>
</dbReference>